<dbReference type="RefSeq" id="WP_110256694.1">
    <property type="nucleotide sequence ID" value="NZ_QJKB01000007.1"/>
</dbReference>
<name>A0A318J448_9BURK</name>
<protein>
    <submittedName>
        <fullName evidence="10">YNFM family putative membrane transporter</fullName>
    </submittedName>
</protein>
<keyword evidence="7 8" id="KW-0472">Membrane</keyword>
<feature type="transmembrane region" description="Helical" evidence="8">
    <location>
        <begin position="297"/>
        <end position="318"/>
    </location>
</feature>
<comment type="caution">
    <text evidence="10">The sequence shown here is derived from an EMBL/GenBank/DDBJ whole genome shotgun (WGS) entry which is preliminary data.</text>
</comment>
<dbReference type="GO" id="GO:0005886">
    <property type="term" value="C:plasma membrane"/>
    <property type="evidence" value="ECO:0007669"/>
    <property type="project" value="UniProtKB-SubCell"/>
</dbReference>
<evidence type="ECO:0000256" key="1">
    <source>
        <dbReference type="ARBA" id="ARBA00004651"/>
    </source>
</evidence>
<evidence type="ECO:0000256" key="6">
    <source>
        <dbReference type="ARBA" id="ARBA00022989"/>
    </source>
</evidence>
<evidence type="ECO:0000313" key="10">
    <source>
        <dbReference type="EMBL" id="PXX41461.1"/>
    </source>
</evidence>
<feature type="transmembrane region" description="Helical" evidence="8">
    <location>
        <begin position="27"/>
        <end position="46"/>
    </location>
</feature>
<dbReference type="InterPro" id="IPR036259">
    <property type="entry name" value="MFS_trans_sf"/>
</dbReference>
<comment type="subcellular location">
    <subcellularLocation>
        <location evidence="1">Cell membrane</location>
        <topology evidence="1">Multi-pass membrane protein</topology>
    </subcellularLocation>
</comment>
<accession>A0A318J448</accession>
<feature type="transmembrane region" description="Helical" evidence="8">
    <location>
        <begin position="383"/>
        <end position="402"/>
    </location>
</feature>
<feature type="transmembrane region" description="Helical" evidence="8">
    <location>
        <begin position="66"/>
        <end position="85"/>
    </location>
</feature>
<evidence type="ECO:0000313" key="11">
    <source>
        <dbReference type="Proteomes" id="UP000247792"/>
    </source>
</evidence>
<dbReference type="Gene3D" id="1.20.1250.20">
    <property type="entry name" value="MFS general substrate transporter like domains"/>
    <property type="match status" value="1"/>
</dbReference>
<dbReference type="PROSITE" id="PS50850">
    <property type="entry name" value="MFS"/>
    <property type="match status" value="1"/>
</dbReference>
<keyword evidence="5 8" id="KW-0812">Transmembrane</keyword>
<dbReference type="OrthoDB" id="63984at2"/>
<feature type="transmembrane region" description="Helical" evidence="8">
    <location>
        <begin position="355"/>
        <end position="377"/>
    </location>
</feature>
<dbReference type="EMBL" id="QJKB01000007">
    <property type="protein sequence ID" value="PXX41461.1"/>
    <property type="molecule type" value="Genomic_DNA"/>
</dbReference>
<feature type="domain" description="Major facilitator superfamily (MFS) profile" evidence="9">
    <location>
        <begin position="24"/>
        <end position="407"/>
    </location>
</feature>
<keyword evidence="4" id="KW-1003">Cell membrane</keyword>
<feature type="transmembrane region" description="Helical" evidence="8">
    <location>
        <begin position="94"/>
        <end position="113"/>
    </location>
</feature>
<dbReference type="SUPFAM" id="SSF103473">
    <property type="entry name" value="MFS general substrate transporter"/>
    <property type="match status" value="1"/>
</dbReference>
<keyword evidence="11" id="KW-1185">Reference proteome</keyword>
<dbReference type="PANTHER" id="PTHR43271">
    <property type="entry name" value="BLL2771 PROTEIN"/>
    <property type="match status" value="1"/>
</dbReference>
<feature type="transmembrane region" description="Helical" evidence="8">
    <location>
        <begin position="119"/>
        <end position="139"/>
    </location>
</feature>
<dbReference type="InterPro" id="IPR011701">
    <property type="entry name" value="MFS"/>
</dbReference>
<dbReference type="CDD" id="cd17324">
    <property type="entry name" value="MFS_NepI_like"/>
    <property type="match status" value="1"/>
</dbReference>
<feature type="transmembrane region" description="Helical" evidence="8">
    <location>
        <begin position="264"/>
        <end position="285"/>
    </location>
</feature>
<dbReference type="AlphaFoldDB" id="A0A318J448"/>
<dbReference type="Proteomes" id="UP000247792">
    <property type="component" value="Unassembled WGS sequence"/>
</dbReference>
<proteinExistence type="inferred from homology"/>
<feature type="transmembrane region" description="Helical" evidence="8">
    <location>
        <begin position="231"/>
        <end position="252"/>
    </location>
</feature>
<dbReference type="InterPro" id="IPR020846">
    <property type="entry name" value="MFS_dom"/>
</dbReference>
<evidence type="ECO:0000256" key="2">
    <source>
        <dbReference type="ARBA" id="ARBA00008335"/>
    </source>
</evidence>
<feature type="transmembrane region" description="Helical" evidence="8">
    <location>
        <begin position="146"/>
        <end position="166"/>
    </location>
</feature>
<organism evidence="10 11">
    <name type="scientific">Undibacterium pigrum</name>
    <dbReference type="NCBI Taxonomy" id="401470"/>
    <lineage>
        <taxon>Bacteria</taxon>
        <taxon>Pseudomonadati</taxon>
        <taxon>Pseudomonadota</taxon>
        <taxon>Betaproteobacteria</taxon>
        <taxon>Burkholderiales</taxon>
        <taxon>Oxalobacteraceae</taxon>
        <taxon>Undibacterium</taxon>
    </lineage>
</organism>
<dbReference type="PROSITE" id="PS00216">
    <property type="entry name" value="SUGAR_TRANSPORT_1"/>
    <property type="match status" value="1"/>
</dbReference>
<dbReference type="Pfam" id="PF07690">
    <property type="entry name" value="MFS_1"/>
    <property type="match status" value="1"/>
</dbReference>
<dbReference type="InterPro" id="IPR005829">
    <property type="entry name" value="Sugar_transporter_CS"/>
</dbReference>
<dbReference type="GO" id="GO:0022857">
    <property type="term" value="F:transmembrane transporter activity"/>
    <property type="evidence" value="ECO:0007669"/>
    <property type="project" value="InterPro"/>
</dbReference>
<evidence type="ECO:0000256" key="7">
    <source>
        <dbReference type="ARBA" id="ARBA00023136"/>
    </source>
</evidence>
<evidence type="ECO:0000256" key="5">
    <source>
        <dbReference type="ARBA" id="ARBA00022692"/>
    </source>
</evidence>
<dbReference type="PANTHER" id="PTHR43271:SF1">
    <property type="entry name" value="INNER MEMBRANE TRANSPORT PROTEIN YNFM"/>
    <property type="match status" value="1"/>
</dbReference>
<feature type="transmembrane region" description="Helical" evidence="8">
    <location>
        <begin position="178"/>
        <end position="199"/>
    </location>
</feature>
<evidence type="ECO:0000259" key="9">
    <source>
        <dbReference type="PROSITE" id="PS50850"/>
    </source>
</evidence>
<reference evidence="10 11" key="1">
    <citation type="submission" date="2018-05" db="EMBL/GenBank/DDBJ databases">
        <title>Genomic Encyclopedia of Type Strains, Phase IV (KMG-IV): sequencing the most valuable type-strain genomes for metagenomic binning, comparative biology and taxonomic classification.</title>
        <authorList>
            <person name="Goeker M."/>
        </authorList>
    </citation>
    <scope>NUCLEOTIDE SEQUENCE [LARGE SCALE GENOMIC DNA]</scope>
    <source>
        <strain evidence="10 11">DSM 19792</strain>
    </source>
</reference>
<keyword evidence="3" id="KW-0813">Transport</keyword>
<evidence type="ECO:0000256" key="3">
    <source>
        <dbReference type="ARBA" id="ARBA00022448"/>
    </source>
</evidence>
<sequence>MTVASTSPSQQISRPTRIAAGTPAFRHITRAMIFGGFSTFSLLYSMQPLMPSLALQFALTPAQSSWVLSISTLSLAFSLLISSAISERVGRKPMMVAALALAAIATVLCALTQDFSQLLLLRGLLGFALGGMPAVAVAYMGEEIEAAAMGTAVGLYIAGSALGGMIGRLLSALLSDHFGWRTAMAVIGVAGIYAAWEFWRSLPLARNFKPAARVWDSLHQGVRLHLADGGLCMLFCLAFMLTGCFVSVYNYIGYRLQGTPFGFSQSTAGAIALLYVLGMGSSVWVGRLVDRIGRRGVLWIVLLVMMVGLLLSLSNSLLVMIPGVALFTFGFFASHSVASSWVARRAQGYKAVASAIYLCFYYLGSSLIGSFTGMVWASHGWTGVVMLLGGILSVGLMITLRLRTLLPVVAV</sequence>
<comment type="similarity">
    <text evidence="2">Belongs to the major facilitator superfamily.</text>
</comment>
<evidence type="ECO:0000256" key="8">
    <source>
        <dbReference type="SAM" id="Phobius"/>
    </source>
</evidence>
<gene>
    <name evidence="10" type="ORF">DFR42_107112</name>
</gene>
<keyword evidence="6 8" id="KW-1133">Transmembrane helix</keyword>
<feature type="transmembrane region" description="Helical" evidence="8">
    <location>
        <begin position="324"/>
        <end position="343"/>
    </location>
</feature>
<evidence type="ECO:0000256" key="4">
    <source>
        <dbReference type="ARBA" id="ARBA00022475"/>
    </source>
</evidence>